<dbReference type="InterPro" id="IPR027417">
    <property type="entry name" value="P-loop_NTPase"/>
</dbReference>
<accession>A0A821IPP6</accession>
<dbReference type="SUPFAM" id="SSF52540">
    <property type="entry name" value="P-loop containing nucleoside triphosphate hydrolases"/>
    <property type="match status" value="1"/>
</dbReference>
<evidence type="ECO:0000256" key="2">
    <source>
        <dbReference type="ARBA" id="ARBA00022840"/>
    </source>
</evidence>
<evidence type="ECO:0000313" key="5">
    <source>
        <dbReference type="Proteomes" id="UP000663873"/>
    </source>
</evidence>
<dbReference type="PANTHER" id="PTHR48103:SF2">
    <property type="entry name" value="MIDASIN"/>
    <property type="match status" value="1"/>
</dbReference>
<keyword evidence="2" id="KW-0067">ATP-binding</keyword>
<dbReference type="GO" id="GO:0016887">
    <property type="term" value="F:ATP hydrolysis activity"/>
    <property type="evidence" value="ECO:0007669"/>
    <property type="project" value="InterPro"/>
</dbReference>
<evidence type="ECO:0000313" key="4">
    <source>
        <dbReference type="EMBL" id="CAF4704909.1"/>
    </source>
</evidence>
<dbReference type="EMBL" id="CAJOBP010035107">
    <property type="protein sequence ID" value="CAF4704909.1"/>
    <property type="molecule type" value="Genomic_DNA"/>
</dbReference>
<proteinExistence type="predicted"/>
<dbReference type="GO" id="GO:0000027">
    <property type="term" value="P:ribosomal large subunit assembly"/>
    <property type="evidence" value="ECO:0007669"/>
    <property type="project" value="TreeGrafter"/>
</dbReference>
<gene>
    <name evidence="4" type="ORF">UJA718_LOCUS36433</name>
</gene>
<dbReference type="Pfam" id="PF07728">
    <property type="entry name" value="AAA_5"/>
    <property type="match status" value="1"/>
</dbReference>
<feature type="domain" description="ATPase dynein-related AAA" evidence="3">
    <location>
        <begin position="137"/>
        <end position="291"/>
    </location>
</feature>
<evidence type="ECO:0000259" key="3">
    <source>
        <dbReference type="Pfam" id="PF07728"/>
    </source>
</evidence>
<keyword evidence="5" id="KW-1185">Reference proteome</keyword>
<dbReference type="Proteomes" id="UP000663873">
    <property type="component" value="Unassembled WGS sequence"/>
</dbReference>
<dbReference type="GO" id="GO:0030687">
    <property type="term" value="C:preribosome, large subunit precursor"/>
    <property type="evidence" value="ECO:0007669"/>
    <property type="project" value="TreeGrafter"/>
</dbReference>
<dbReference type="InterPro" id="IPR011704">
    <property type="entry name" value="ATPase_dyneun-rel_AAA"/>
</dbReference>
<organism evidence="4 5">
    <name type="scientific">Rotaria socialis</name>
    <dbReference type="NCBI Taxonomy" id="392032"/>
    <lineage>
        <taxon>Eukaryota</taxon>
        <taxon>Metazoa</taxon>
        <taxon>Spiralia</taxon>
        <taxon>Gnathifera</taxon>
        <taxon>Rotifera</taxon>
        <taxon>Eurotatoria</taxon>
        <taxon>Bdelloidea</taxon>
        <taxon>Philodinida</taxon>
        <taxon>Philodinidae</taxon>
        <taxon>Rotaria</taxon>
    </lineage>
</organism>
<reference evidence="4" key="1">
    <citation type="submission" date="2021-02" db="EMBL/GenBank/DDBJ databases">
        <authorList>
            <person name="Nowell W R."/>
        </authorList>
    </citation>
    <scope>NUCLEOTIDE SEQUENCE</scope>
</reference>
<dbReference type="GO" id="GO:0005524">
    <property type="term" value="F:ATP binding"/>
    <property type="evidence" value="ECO:0007669"/>
    <property type="project" value="UniProtKB-KW"/>
</dbReference>
<protein>
    <recommendedName>
        <fullName evidence="3">ATPase dynein-related AAA domain-containing protein</fullName>
    </recommendedName>
</protein>
<keyword evidence="1" id="KW-0547">Nucleotide-binding</keyword>
<dbReference type="GO" id="GO:0005634">
    <property type="term" value="C:nucleus"/>
    <property type="evidence" value="ECO:0007669"/>
    <property type="project" value="TreeGrafter"/>
</dbReference>
<name>A0A821IPP6_9BILA</name>
<dbReference type="GO" id="GO:0000055">
    <property type="term" value="P:ribosomal large subunit export from nucleus"/>
    <property type="evidence" value="ECO:0007669"/>
    <property type="project" value="TreeGrafter"/>
</dbReference>
<comment type="caution">
    <text evidence="4">The sequence shown here is derived from an EMBL/GenBank/DDBJ whole genome shotgun (WGS) entry which is preliminary data.</text>
</comment>
<dbReference type="PANTHER" id="PTHR48103">
    <property type="entry name" value="MIDASIN-RELATED"/>
    <property type="match status" value="1"/>
</dbReference>
<dbReference type="AlphaFoldDB" id="A0A821IPP6"/>
<sequence length="329" mass="37650">MEIVDFDSNLWNIAVQTHLKVHEALMTNEFIRLHGIYRIDQSWLWDWIISAAQLNILGKRKDFVLHGCKMYQCRFRHSKAQETIRTCFYEIFKNSDLKQKMNFDDVFVRPEMPYVLTDRVLSTLKQVCFNMNIKQPILITGAEGCGKSELLLTLASFCGQRVHQLNITPETEPSALVGQLVPNDDKDESGPNYGKTLIWQNGCVTQAYTNGQWVLLDNLGTAESSVLERLNPVLEQKPMLILTEKGDVDEQIMHENYQLVATMTPPDTRQQLQMNLTGSGNELSPALYNRFAVIHMQDLTFDITHDSDELKMIAKALLSDESDVDHQLV</sequence>
<evidence type="ECO:0000256" key="1">
    <source>
        <dbReference type="ARBA" id="ARBA00022741"/>
    </source>
</evidence>
<feature type="non-terminal residue" evidence="4">
    <location>
        <position position="329"/>
    </location>
</feature>
<dbReference type="Gene3D" id="3.40.50.300">
    <property type="entry name" value="P-loop containing nucleotide triphosphate hydrolases"/>
    <property type="match status" value="1"/>
</dbReference>